<accession>A0A2N5UWT8</accession>
<dbReference type="EMBL" id="PGCI01000081">
    <property type="protein sequence ID" value="PLW42202.1"/>
    <property type="molecule type" value="Genomic_DNA"/>
</dbReference>
<dbReference type="Proteomes" id="UP000235392">
    <property type="component" value="Unassembled WGS sequence"/>
</dbReference>
<dbReference type="AlphaFoldDB" id="A0A2N5UWT8"/>
<organism evidence="1 2">
    <name type="scientific">Puccinia coronata f. sp. avenae</name>
    <dbReference type="NCBI Taxonomy" id="200324"/>
    <lineage>
        <taxon>Eukaryota</taxon>
        <taxon>Fungi</taxon>
        <taxon>Dikarya</taxon>
        <taxon>Basidiomycota</taxon>
        <taxon>Pucciniomycotina</taxon>
        <taxon>Pucciniomycetes</taxon>
        <taxon>Pucciniales</taxon>
        <taxon>Pucciniaceae</taxon>
        <taxon>Puccinia</taxon>
    </lineage>
</organism>
<proteinExistence type="predicted"/>
<comment type="caution">
    <text evidence="1">The sequence shown here is derived from an EMBL/GenBank/DDBJ whole genome shotgun (WGS) entry which is preliminary data.</text>
</comment>
<sequence length="114" mass="12394">MSEPPASHSIRETLADGLFNSEKRTFLGLKQATKKATGAMPTFFKQALQRISTTGESIHQTDDLLLIGCKDPSGLGFNLRLRSNVRRITFSGWSIAPSTRGSAGLCRLLWSGSP</sequence>
<gene>
    <name evidence="1" type="ORF">PCASD_05596</name>
</gene>
<name>A0A2N5UWT8_9BASI</name>
<protein>
    <submittedName>
        <fullName evidence="1">Uncharacterized protein</fullName>
    </submittedName>
</protein>
<evidence type="ECO:0000313" key="2">
    <source>
        <dbReference type="Proteomes" id="UP000235392"/>
    </source>
</evidence>
<evidence type="ECO:0000313" key="1">
    <source>
        <dbReference type="EMBL" id="PLW42202.1"/>
    </source>
</evidence>
<reference evidence="1 2" key="1">
    <citation type="submission" date="2017-11" db="EMBL/GenBank/DDBJ databases">
        <title>De novo assembly and phasing of dikaryotic genomes from two isolates of Puccinia coronata f. sp. avenae, the causal agent of oat crown rust.</title>
        <authorList>
            <person name="Miller M.E."/>
            <person name="Zhang Y."/>
            <person name="Omidvar V."/>
            <person name="Sperschneider J."/>
            <person name="Schwessinger B."/>
            <person name="Raley C."/>
            <person name="Palmer J.M."/>
            <person name="Garnica D."/>
            <person name="Upadhyaya N."/>
            <person name="Rathjen J."/>
            <person name="Taylor J.M."/>
            <person name="Park R.F."/>
            <person name="Dodds P.N."/>
            <person name="Hirsch C.D."/>
            <person name="Kianian S.F."/>
            <person name="Figueroa M."/>
        </authorList>
    </citation>
    <scope>NUCLEOTIDE SEQUENCE [LARGE SCALE GENOMIC DNA]</scope>
    <source>
        <strain evidence="1">12SD80</strain>
    </source>
</reference>